<comment type="function">
    <text evidence="7">Responsible for the coupling of flagellin expression to flagellar assembly by preventing expression of the flagellin genes when a component of the middle class of proteins is defective. It negatively regulates flagellar genes by inhibiting the activity of FliA by directly binding to FliA.</text>
</comment>
<gene>
    <name evidence="11" type="ORF">SAMN02745216_04701</name>
</gene>
<keyword evidence="5" id="KW-0805">Transcription regulation</keyword>
<dbReference type="GO" id="GO:0045892">
    <property type="term" value="P:negative regulation of DNA-templated transcription"/>
    <property type="evidence" value="ECO:0007669"/>
    <property type="project" value="InterPro"/>
</dbReference>
<dbReference type="AlphaFoldDB" id="A0A1M6Y8A0"/>
<comment type="similarity">
    <text evidence="1">Belongs to the FlgM family.</text>
</comment>
<evidence type="ECO:0000256" key="9">
    <source>
        <dbReference type="SAM" id="MobiDB-lite"/>
    </source>
</evidence>
<name>A0A1M6Y8A0_9BACT</name>
<sequence length="106" mass="11865">MKVTNNNYEISKYLNETATRESQKAAETDAKSNQTQAAGATGQDVVVELSQTSQEVQMAREVIEQQPDMREEKVAALKAQMESGSYEVNPEKIAEKMLRMFMDETG</sequence>
<evidence type="ECO:0000256" key="7">
    <source>
        <dbReference type="ARBA" id="ARBA00024739"/>
    </source>
</evidence>
<evidence type="ECO:0000256" key="2">
    <source>
        <dbReference type="ARBA" id="ARBA00017823"/>
    </source>
</evidence>
<keyword evidence="3" id="KW-0678">Repressor</keyword>
<protein>
    <recommendedName>
        <fullName evidence="2">Negative regulator of flagellin synthesis</fullName>
    </recommendedName>
    <alternativeName>
        <fullName evidence="8">Anti-sigma-28 factor</fullName>
    </alternativeName>
</protein>
<evidence type="ECO:0000256" key="4">
    <source>
        <dbReference type="ARBA" id="ARBA00022795"/>
    </source>
</evidence>
<dbReference type="OrthoDB" id="9797114at2"/>
<dbReference type="Gene3D" id="6.10.140.30">
    <property type="entry name" value="Anti-sigma-28 factor FlgM"/>
    <property type="match status" value="1"/>
</dbReference>
<evidence type="ECO:0000256" key="6">
    <source>
        <dbReference type="ARBA" id="ARBA00023163"/>
    </source>
</evidence>
<dbReference type="InterPro" id="IPR007412">
    <property type="entry name" value="FlgM"/>
</dbReference>
<evidence type="ECO:0000313" key="11">
    <source>
        <dbReference type="EMBL" id="SHL14510.1"/>
    </source>
</evidence>
<dbReference type="STRING" id="1121393.SAMN02745216_04701"/>
<accession>A0A1M6Y8A0</accession>
<evidence type="ECO:0000259" key="10">
    <source>
        <dbReference type="Pfam" id="PF04316"/>
    </source>
</evidence>
<dbReference type="GO" id="GO:0044781">
    <property type="term" value="P:bacterial-type flagellum organization"/>
    <property type="evidence" value="ECO:0007669"/>
    <property type="project" value="UniProtKB-KW"/>
</dbReference>
<dbReference type="RefSeq" id="WP_073478685.1">
    <property type="nucleotide sequence ID" value="NZ_FQZU01000047.1"/>
</dbReference>
<dbReference type="EMBL" id="FQZU01000047">
    <property type="protein sequence ID" value="SHL14510.1"/>
    <property type="molecule type" value="Genomic_DNA"/>
</dbReference>
<evidence type="ECO:0000256" key="1">
    <source>
        <dbReference type="ARBA" id="ARBA00005322"/>
    </source>
</evidence>
<evidence type="ECO:0000256" key="5">
    <source>
        <dbReference type="ARBA" id="ARBA00023015"/>
    </source>
</evidence>
<reference evidence="12" key="1">
    <citation type="submission" date="2016-11" db="EMBL/GenBank/DDBJ databases">
        <authorList>
            <person name="Varghese N."/>
            <person name="Submissions S."/>
        </authorList>
    </citation>
    <scope>NUCLEOTIDE SEQUENCE [LARGE SCALE GENOMIC DNA]</scope>
    <source>
        <strain evidence="12">DSM 16219</strain>
    </source>
</reference>
<dbReference type="InterPro" id="IPR031316">
    <property type="entry name" value="FlgM_C"/>
</dbReference>
<dbReference type="Pfam" id="PF04316">
    <property type="entry name" value="FlgM"/>
    <property type="match status" value="1"/>
</dbReference>
<feature type="compositionally biased region" description="Basic and acidic residues" evidence="9">
    <location>
        <begin position="18"/>
        <end position="30"/>
    </location>
</feature>
<evidence type="ECO:0000313" key="12">
    <source>
        <dbReference type="Proteomes" id="UP000183994"/>
    </source>
</evidence>
<keyword evidence="6" id="KW-0804">Transcription</keyword>
<feature type="region of interest" description="Disordered" evidence="9">
    <location>
        <begin position="18"/>
        <end position="42"/>
    </location>
</feature>
<keyword evidence="4" id="KW-1005">Bacterial flagellum biogenesis</keyword>
<dbReference type="InterPro" id="IPR035890">
    <property type="entry name" value="Anti-sigma-28_factor_FlgM_sf"/>
</dbReference>
<dbReference type="SUPFAM" id="SSF101498">
    <property type="entry name" value="Anti-sigma factor FlgM"/>
    <property type="match status" value="1"/>
</dbReference>
<dbReference type="Proteomes" id="UP000183994">
    <property type="component" value="Unassembled WGS sequence"/>
</dbReference>
<organism evidence="11 12">
    <name type="scientific">Desulfatibacillum alkenivorans DSM 16219</name>
    <dbReference type="NCBI Taxonomy" id="1121393"/>
    <lineage>
        <taxon>Bacteria</taxon>
        <taxon>Pseudomonadati</taxon>
        <taxon>Thermodesulfobacteriota</taxon>
        <taxon>Desulfobacteria</taxon>
        <taxon>Desulfobacterales</taxon>
        <taxon>Desulfatibacillaceae</taxon>
        <taxon>Desulfatibacillum</taxon>
    </lineage>
</organism>
<keyword evidence="12" id="KW-1185">Reference proteome</keyword>
<evidence type="ECO:0000256" key="8">
    <source>
        <dbReference type="ARBA" id="ARBA00030117"/>
    </source>
</evidence>
<proteinExistence type="inferred from homology"/>
<evidence type="ECO:0000256" key="3">
    <source>
        <dbReference type="ARBA" id="ARBA00022491"/>
    </source>
</evidence>
<feature type="domain" description="Anti-sigma-28 factor FlgM C-terminal" evidence="10">
    <location>
        <begin position="47"/>
        <end position="98"/>
    </location>
</feature>
<dbReference type="NCBIfam" id="TIGR03824">
    <property type="entry name" value="FlgM_jcvi"/>
    <property type="match status" value="1"/>
</dbReference>